<dbReference type="CDD" id="cd09868">
    <property type="entry name" value="PIN_XPG_RAD2"/>
    <property type="match status" value="2"/>
</dbReference>
<feature type="region of interest" description="Disordered" evidence="13">
    <location>
        <begin position="692"/>
        <end position="713"/>
    </location>
</feature>
<keyword evidence="10" id="KW-0234">DNA repair</keyword>
<dbReference type="CDD" id="cd09904">
    <property type="entry name" value="H3TH_XPG"/>
    <property type="match status" value="1"/>
</dbReference>
<dbReference type="PANTHER" id="PTHR16171">
    <property type="entry name" value="DNA REPAIR PROTEIN COMPLEMENTING XP-G CELLS-RELATED"/>
    <property type="match status" value="1"/>
</dbReference>
<dbReference type="EMBL" id="MU157881">
    <property type="protein sequence ID" value="KAF9525645.1"/>
    <property type="molecule type" value="Genomic_DNA"/>
</dbReference>
<evidence type="ECO:0000256" key="6">
    <source>
        <dbReference type="ARBA" id="ARBA00022759"/>
    </source>
</evidence>
<dbReference type="PRINTS" id="PR00066">
    <property type="entry name" value="XRODRMPGMNTG"/>
</dbReference>
<evidence type="ECO:0000256" key="12">
    <source>
        <dbReference type="SAM" id="Coils"/>
    </source>
</evidence>
<dbReference type="SMART" id="SM00279">
    <property type="entry name" value="HhH2"/>
    <property type="match status" value="1"/>
</dbReference>
<dbReference type="InterPro" id="IPR008918">
    <property type="entry name" value="HhH2"/>
</dbReference>
<feature type="region of interest" description="Disordered" evidence="13">
    <location>
        <begin position="387"/>
        <end position="409"/>
    </location>
</feature>
<dbReference type="Pfam" id="PF00752">
    <property type="entry name" value="XPG_N"/>
    <property type="match status" value="1"/>
</dbReference>
<feature type="compositionally biased region" description="Acidic residues" evidence="13">
    <location>
        <begin position="1118"/>
        <end position="1134"/>
    </location>
</feature>
<dbReference type="Pfam" id="PF00867">
    <property type="entry name" value="XPG_I"/>
    <property type="match status" value="1"/>
</dbReference>
<dbReference type="SMART" id="SM00485">
    <property type="entry name" value="XPGN"/>
    <property type="match status" value="1"/>
</dbReference>
<dbReference type="GO" id="GO:0006289">
    <property type="term" value="P:nucleotide-excision repair"/>
    <property type="evidence" value="ECO:0007669"/>
    <property type="project" value="InterPro"/>
</dbReference>
<dbReference type="Proteomes" id="UP000807306">
    <property type="component" value="Unassembled WGS sequence"/>
</dbReference>
<dbReference type="GO" id="GO:0004520">
    <property type="term" value="F:DNA endonuclease activity"/>
    <property type="evidence" value="ECO:0007669"/>
    <property type="project" value="TreeGrafter"/>
</dbReference>
<keyword evidence="12" id="KW-0175">Coiled coil</keyword>
<evidence type="ECO:0000256" key="5">
    <source>
        <dbReference type="ARBA" id="ARBA00022723"/>
    </source>
</evidence>
<feature type="domain" description="XPG-I" evidence="14">
    <location>
        <begin position="784"/>
        <end position="853"/>
    </location>
</feature>
<reference evidence="16" key="1">
    <citation type="submission" date="2020-11" db="EMBL/GenBank/DDBJ databases">
        <authorList>
            <consortium name="DOE Joint Genome Institute"/>
            <person name="Ahrendt S."/>
            <person name="Riley R."/>
            <person name="Andreopoulos W."/>
            <person name="Labutti K."/>
            <person name="Pangilinan J."/>
            <person name="Ruiz-Duenas F.J."/>
            <person name="Barrasa J.M."/>
            <person name="Sanchez-Garcia M."/>
            <person name="Camarero S."/>
            <person name="Miyauchi S."/>
            <person name="Serrano A."/>
            <person name="Linde D."/>
            <person name="Babiker R."/>
            <person name="Drula E."/>
            <person name="Ayuso-Fernandez I."/>
            <person name="Pacheco R."/>
            <person name="Padilla G."/>
            <person name="Ferreira P."/>
            <person name="Barriuso J."/>
            <person name="Kellner H."/>
            <person name="Castanera R."/>
            <person name="Alfaro M."/>
            <person name="Ramirez L."/>
            <person name="Pisabarro A.G."/>
            <person name="Kuo A."/>
            <person name="Tritt A."/>
            <person name="Lipzen A."/>
            <person name="He G."/>
            <person name="Yan M."/>
            <person name="Ng V."/>
            <person name="Cullen D."/>
            <person name="Martin F."/>
            <person name="Rosso M.-N."/>
            <person name="Henrissat B."/>
            <person name="Hibbett D."/>
            <person name="Martinez A.T."/>
            <person name="Grigoriev I.V."/>
        </authorList>
    </citation>
    <scope>NUCLEOTIDE SEQUENCE</scope>
    <source>
        <strain evidence="16">CBS 506.95</strain>
    </source>
</reference>
<dbReference type="AlphaFoldDB" id="A0A9P6EAT8"/>
<sequence length="1177" mass="130996">MGVKSLWTLLTPVGRPVMLETVEGKVMAIDSSIWIYQFQATMRDKEGRALVNAHVLGFLRRLSKLLFYGIKPVFVFDGGAPALKKNTLTDRRKKKSGAASSHVKLAEKLLAAQMRKEALNHAQSSSSYANGPKTKSSGRNIVLDENTVYFEDLEPSALRTPAKKKPLTPSSSAKQNRFHDHDPYRLPEVDLEAAIAKATRSTVPDPRLATEDELRLFIEEMRPEDFDVTSPAFKELPTEVQYEIVGDLRLKSRQTSYARLQKMLQTSQTPLDFSKQQIQNLRQRNSLTQQLFITTDSIGSAHIAIPVRIASERNKEYVLVKNEGESGGWILGIRDTGTRDKPITLDHDDEQLQPEEDSDAEMEEVHVPTATLPDPDLQEYHRDMALSSIGSRGQQKKTLPPAPKPINRRSKSSILFENMQDDQSDSDDGIMAYAIQRSLEDASPMDLSRAASSSTSHQHTVEDDDFYVDPCVPNRLETALSIAGAGPSRLQSYPIPTLFGNPTLLSSPSKKQDQATIRTENLSLMASLENFKTTVNYKPQSLFGPPSLLSTSQQPQEEVDANIIVRPVEPNLFEPGPSSILIPPQPHPNPNQVASSGTPPAIKTFLAPSPPTIPSIDSDDDIGMEEVPVQNQESISPSASHSPKILDVPPESAEPKISMPIVAPPSDPVLQPLFVQDPSTVDLEEKDGLIAWSRSPSPTMGHLVSRPTSPTQNADWDAAHEMDIQAEEGEFARFISQVKGRNMKEVRKEIDDEIKHLNDQRKAAMRDSEDITQQMIAQIMTLLRLFGIPYITAPMEAEAQCAELVTLNLVDGVITDDSDVFLFGAQRVYKNMFNQSKTVECFLLTDLSRELGLNRDTLVQLAYLLGSDYTEGLPGVGPVVAMELLKEFPGRDGLHKFKDWWTKVQSGKDRSEDNQSKFRKQFKKKFKNLYLPSDWPNTIVRDAYYHPTVDSSEEPFKWGMPDLDGLRLFLQQELGWKQDKVDELLLPIIQKMNKRNQAAALNKQGNLNDFLDLSAGSGTHAPRQRQAYASKRLQQVISDFRNRQRSASPSGSRASSQAPGEPSYVHANADTPSEAPKKRKRATATKSRAVRGRGGPSSSSRGKGRRRADKGKPCAAVSDDDEQDENLDETDGDEFAPGTDVTMGEPITERDLRPRPKPRPTRRNLVAAQTQREQESQ</sequence>
<feature type="compositionally biased region" description="Polar residues" evidence="13">
    <location>
        <begin position="630"/>
        <end position="641"/>
    </location>
</feature>
<dbReference type="Gene3D" id="1.10.150.20">
    <property type="entry name" value="5' to 3' exonuclease, C-terminal subdomain"/>
    <property type="match status" value="1"/>
</dbReference>
<accession>A0A9P6EAT8</accession>
<evidence type="ECO:0000256" key="4">
    <source>
        <dbReference type="ARBA" id="ARBA00022722"/>
    </source>
</evidence>
<keyword evidence="17" id="KW-1185">Reference proteome</keyword>
<evidence type="ECO:0008006" key="18">
    <source>
        <dbReference type="Google" id="ProtNLM"/>
    </source>
</evidence>
<evidence type="ECO:0000256" key="13">
    <source>
        <dbReference type="SAM" id="MobiDB-lite"/>
    </source>
</evidence>
<keyword evidence="6" id="KW-0255">Endonuclease</keyword>
<evidence type="ECO:0000256" key="7">
    <source>
        <dbReference type="ARBA" id="ARBA00022763"/>
    </source>
</evidence>
<dbReference type="Gene3D" id="3.40.50.1010">
    <property type="entry name" value="5'-nuclease"/>
    <property type="match status" value="2"/>
</dbReference>
<name>A0A9P6EAT8_9AGAR</name>
<keyword evidence="11" id="KW-0539">Nucleus</keyword>
<feature type="region of interest" description="Disordered" evidence="13">
    <location>
        <begin position="1041"/>
        <end position="1177"/>
    </location>
</feature>
<evidence type="ECO:0000256" key="1">
    <source>
        <dbReference type="ARBA" id="ARBA00001946"/>
    </source>
</evidence>
<dbReference type="InterPro" id="IPR006085">
    <property type="entry name" value="XPG_DNA_repair_N"/>
</dbReference>
<dbReference type="InterPro" id="IPR019974">
    <property type="entry name" value="XPG_CS"/>
</dbReference>
<evidence type="ECO:0000256" key="10">
    <source>
        <dbReference type="ARBA" id="ARBA00023204"/>
    </source>
</evidence>
<keyword evidence="8" id="KW-0378">Hydrolase</keyword>
<dbReference type="PROSITE" id="PS00842">
    <property type="entry name" value="XPG_2"/>
    <property type="match status" value="1"/>
</dbReference>
<evidence type="ECO:0000313" key="17">
    <source>
        <dbReference type="Proteomes" id="UP000807306"/>
    </source>
</evidence>
<dbReference type="GO" id="GO:0005634">
    <property type="term" value="C:nucleus"/>
    <property type="evidence" value="ECO:0007669"/>
    <property type="project" value="UniProtKB-SubCell"/>
</dbReference>
<dbReference type="GO" id="GO:0016788">
    <property type="term" value="F:hydrolase activity, acting on ester bonds"/>
    <property type="evidence" value="ECO:0007669"/>
    <property type="project" value="InterPro"/>
</dbReference>
<feature type="coiled-coil region" evidence="12">
    <location>
        <begin position="743"/>
        <end position="774"/>
    </location>
</feature>
<keyword evidence="4" id="KW-0540">Nuclease</keyword>
<feature type="compositionally biased region" description="Basic residues" evidence="13">
    <location>
        <begin position="1077"/>
        <end position="1091"/>
    </location>
</feature>
<evidence type="ECO:0000259" key="14">
    <source>
        <dbReference type="SMART" id="SM00484"/>
    </source>
</evidence>
<evidence type="ECO:0000259" key="15">
    <source>
        <dbReference type="SMART" id="SM00485"/>
    </source>
</evidence>
<dbReference type="InterPro" id="IPR001044">
    <property type="entry name" value="XPG/Rad2_eukaryotes"/>
</dbReference>
<comment type="similarity">
    <text evidence="3">Belongs to the XPG/RAD2 endonuclease family. XPG subfamily.</text>
</comment>
<feature type="compositionally biased region" description="Polar residues" evidence="13">
    <location>
        <begin position="388"/>
        <end position="397"/>
    </location>
</feature>
<dbReference type="SUPFAM" id="SSF88723">
    <property type="entry name" value="PIN domain-like"/>
    <property type="match status" value="1"/>
</dbReference>
<dbReference type="FunFam" id="1.10.150.20:FF:000057">
    <property type="entry name" value="RAD2p Single-stranded DNA endonuclease"/>
    <property type="match status" value="1"/>
</dbReference>
<evidence type="ECO:0000256" key="2">
    <source>
        <dbReference type="ARBA" id="ARBA00004123"/>
    </source>
</evidence>
<dbReference type="InterPro" id="IPR006086">
    <property type="entry name" value="XPG-I_dom"/>
</dbReference>
<dbReference type="InterPro" id="IPR006084">
    <property type="entry name" value="XPG/Rad2"/>
</dbReference>
<keyword evidence="7" id="KW-0227">DNA damage</keyword>
<evidence type="ECO:0000256" key="9">
    <source>
        <dbReference type="ARBA" id="ARBA00022842"/>
    </source>
</evidence>
<comment type="cofactor">
    <cofactor evidence="1">
        <name>Mg(2+)</name>
        <dbReference type="ChEBI" id="CHEBI:18420"/>
    </cofactor>
</comment>
<feature type="region of interest" description="Disordered" evidence="13">
    <location>
        <begin position="630"/>
        <end position="652"/>
    </location>
</feature>
<dbReference type="PROSITE" id="PS00841">
    <property type="entry name" value="XPG_1"/>
    <property type="match status" value="1"/>
</dbReference>
<comment type="caution">
    <text evidence="16">The sequence shown here is derived from an EMBL/GenBank/DDBJ whole genome shotgun (WGS) entry which is preliminary data.</text>
</comment>
<comment type="subcellular location">
    <subcellularLocation>
        <location evidence="2">Nucleus</location>
    </subcellularLocation>
</comment>
<organism evidence="16 17">
    <name type="scientific">Crepidotus variabilis</name>
    <dbReference type="NCBI Taxonomy" id="179855"/>
    <lineage>
        <taxon>Eukaryota</taxon>
        <taxon>Fungi</taxon>
        <taxon>Dikarya</taxon>
        <taxon>Basidiomycota</taxon>
        <taxon>Agaricomycotina</taxon>
        <taxon>Agaricomycetes</taxon>
        <taxon>Agaricomycetidae</taxon>
        <taxon>Agaricales</taxon>
        <taxon>Agaricineae</taxon>
        <taxon>Crepidotaceae</taxon>
        <taxon>Crepidotus</taxon>
    </lineage>
</organism>
<dbReference type="PRINTS" id="PR00853">
    <property type="entry name" value="XPGRADSUPER"/>
</dbReference>
<evidence type="ECO:0000256" key="11">
    <source>
        <dbReference type="ARBA" id="ARBA00023242"/>
    </source>
</evidence>
<dbReference type="GO" id="GO:0003697">
    <property type="term" value="F:single-stranded DNA binding"/>
    <property type="evidence" value="ECO:0007669"/>
    <property type="project" value="InterPro"/>
</dbReference>
<evidence type="ECO:0000256" key="3">
    <source>
        <dbReference type="ARBA" id="ARBA00005283"/>
    </source>
</evidence>
<keyword evidence="5" id="KW-0479">Metal-binding</keyword>
<dbReference type="SUPFAM" id="SSF47807">
    <property type="entry name" value="5' to 3' exonuclease, C-terminal subdomain"/>
    <property type="match status" value="1"/>
</dbReference>
<dbReference type="SMART" id="SM00484">
    <property type="entry name" value="XPGI"/>
    <property type="match status" value="1"/>
</dbReference>
<evidence type="ECO:0000313" key="16">
    <source>
        <dbReference type="EMBL" id="KAF9525645.1"/>
    </source>
</evidence>
<feature type="domain" description="XPG N-terminal" evidence="15">
    <location>
        <begin position="1"/>
        <end position="98"/>
    </location>
</feature>
<proteinExistence type="inferred from homology"/>
<dbReference type="InterPro" id="IPR029060">
    <property type="entry name" value="PIN-like_dom_sf"/>
</dbReference>
<protein>
    <recommendedName>
        <fullName evidence="18">PIN domain-like protein</fullName>
    </recommendedName>
</protein>
<feature type="region of interest" description="Disordered" evidence="13">
    <location>
        <begin position="442"/>
        <end position="461"/>
    </location>
</feature>
<dbReference type="InterPro" id="IPR036279">
    <property type="entry name" value="5-3_exonuclease_C_sf"/>
</dbReference>
<dbReference type="PANTHER" id="PTHR16171:SF7">
    <property type="entry name" value="DNA REPAIR PROTEIN RAD2"/>
    <property type="match status" value="1"/>
</dbReference>
<gene>
    <name evidence="16" type="ORF">CPB83DRAFT_795955</name>
</gene>
<keyword evidence="9" id="KW-0460">Magnesium</keyword>
<dbReference type="GO" id="GO:0046872">
    <property type="term" value="F:metal ion binding"/>
    <property type="evidence" value="ECO:0007669"/>
    <property type="project" value="UniProtKB-KW"/>
</dbReference>
<feature type="compositionally biased region" description="Low complexity" evidence="13">
    <location>
        <begin position="1045"/>
        <end position="1060"/>
    </location>
</feature>
<evidence type="ECO:0000256" key="8">
    <source>
        <dbReference type="ARBA" id="ARBA00022801"/>
    </source>
</evidence>
<dbReference type="OrthoDB" id="31113at2759"/>
<feature type="region of interest" description="Disordered" evidence="13">
    <location>
        <begin position="160"/>
        <end position="182"/>
    </location>
</feature>